<evidence type="ECO:0000313" key="3">
    <source>
        <dbReference type="EMBL" id="SFQ01085.1"/>
    </source>
</evidence>
<dbReference type="Pfam" id="PF20469">
    <property type="entry name" value="OLD-like_TOPRIM"/>
    <property type="match status" value="1"/>
</dbReference>
<feature type="domain" description="OLD protein-like TOPRIM" evidence="2">
    <location>
        <begin position="39"/>
        <end position="100"/>
    </location>
</feature>
<evidence type="ECO:0000313" key="4">
    <source>
        <dbReference type="Proteomes" id="UP000198857"/>
    </source>
</evidence>
<sequence>MPEPGQLASVLRTWAACGLGDQVAGAAARRTGAAAGTHTVVLVEGASDHEAVLAVAAARGRDLAAEGVCVVSMGGATNVRRYLPLLGPGGLDVRAAGLYDAAEEPVFRQALAAREHGQGHGAATPRPDLARSGFFACVADLEEELIRAVGTAGVEAVVRELGESRGLATLRHQPAHRGCSPEQQLHRFLGTTSGRKARYARALAERLDPSSTPAPLERLLTATRLSAPPARSPG</sequence>
<keyword evidence="4" id="KW-1185">Reference proteome</keyword>
<reference evidence="4" key="1">
    <citation type="submission" date="2016-10" db="EMBL/GenBank/DDBJ databases">
        <authorList>
            <person name="Varghese N."/>
            <person name="Submissions S."/>
        </authorList>
    </citation>
    <scope>NUCLEOTIDE SEQUENCE [LARGE SCALE GENOMIC DNA]</scope>
    <source>
        <strain evidence="4">DSM 44208</strain>
    </source>
</reference>
<protein>
    <recommendedName>
        <fullName evidence="2">OLD protein-like TOPRIM domain-containing protein</fullName>
    </recommendedName>
</protein>
<feature type="region of interest" description="Disordered" evidence="1">
    <location>
        <begin position="208"/>
        <end position="234"/>
    </location>
</feature>
<evidence type="ECO:0000256" key="1">
    <source>
        <dbReference type="SAM" id="MobiDB-lite"/>
    </source>
</evidence>
<dbReference type="Proteomes" id="UP000198857">
    <property type="component" value="Unassembled WGS sequence"/>
</dbReference>
<dbReference type="EMBL" id="FOWQ01000012">
    <property type="protein sequence ID" value="SFQ01085.1"/>
    <property type="molecule type" value="Genomic_DNA"/>
</dbReference>
<accession>A0A1I5V0S0</accession>
<dbReference type="AlphaFoldDB" id="A0A1I5V0S0"/>
<dbReference type="STRING" id="1523247.SAMN05660464_0471"/>
<dbReference type="RefSeq" id="WP_091116868.1">
    <property type="nucleotide sequence ID" value="NZ_FOWQ01000012.1"/>
</dbReference>
<proteinExistence type="predicted"/>
<dbReference type="OrthoDB" id="9152042at2"/>
<evidence type="ECO:0000259" key="2">
    <source>
        <dbReference type="Pfam" id="PF20469"/>
    </source>
</evidence>
<organism evidence="3 4">
    <name type="scientific">Geodermatophilus dictyosporus</name>
    <dbReference type="NCBI Taxonomy" id="1523247"/>
    <lineage>
        <taxon>Bacteria</taxon>
        <taxon>Bacillati</taxon>
        <taxon>Actinomycetota</taxon>
        <taxon>Actinomycetes</taxon>
        <taxon>Geodermatophilales</taxon>
        <taxon>Geodermatophilaceae</taxon>
        <taxon>Geodermatophilus</taxon>
    </lineage>
</organism>
<gene>
    <name evidence="3" type="ORF">SAMN05660464_0471</name>
</gene>
<name>A0A1I5V0S0_9ACTN</name>
<dbReference type="InterPro" id="IPR034139">
    <property type="entry name" value="TOPRIM_OLD"/>
</dbReference>